<feature type="transmembrane region" description="Helical" evidence="1">
    <location>
        <begin position="79"/>
        <end position="96"/>
    </location>
</feature>
<name>A0AAX3NDU4_9LACT</name>
<dbReference type="AlphaFoldDB" id="A0AAX3NDU4"/>
<dbReference type="PANTHER" id="PTHR38446">
    <property type="entry name" value="BLL0914 PROTEIN"/>
    <property type="match status" value="1"/>
</dbReference>
<feature type="transmembrane region" description="Helical" evidence="1">
    <location>
        <begin position="102"/>
        <end position="120"/>
    </location>
</feature>
<gene>
    <name evidence="2" type="ORF">PWF74_03325</name>
</gene>
<reference evidence="2" key="1">
    <citation type="submission" date="2023-02" db="EMBL/GenBank/DDBJ databases">
        <title>Comparative genomics and fermentation flavor characterization of five lactic acid bacteria reveal flavor biosynthesis metabolic pathways in fermented muskmelon puree.</title>
        <authorList>
            <person name="Yuan L."/>
            <person name="Li M."/>
            <person name="Xu X."/>
            <person name="Lao F."/>
            <person name="Wu J."/>
        </authorList>
    </citation>
    <scope>NUCLEOTIDE SEQUENCE</scope>
    <source>
        <strain evidence="2">Pa-2</strain>
    </source>
</reference>
<evidence type="ECO:0000256" key="1">
    <source>
        <dbReference type="SAM" id="Phobius"/>
    </source>
</evidence>
<organism evidence="2 3">
    <name type="scientific">Lactococcus garvieae</name>
    <dbReference type="NCBI Taxonomy" id="1363"/>
    <lineage>
        <taxon>Bacteria</taxon>
        <taxon>Bacillati</taxon>
        <taxon>Bacillota</taxon>
        <taxon>Bacilli</taxon>
        <taxon>Lactobacillales</taxon>
        <taxon>Streptococcaceae</taxon>
        <taxon>Lactococcus</taxon>
    </lineage>
</organism>
<keyword evidence="1" id="KW-1133">Transmembrane helix</keyword>
<keyword evidence="1" id="KW-0472">Membrane</keyword>
<dbReference type="PANTHER" id="PTHR38446:SF1">
    <property type="entry name" value="BLL0914 PROTEIN"/>
    <property type="match status" value="1"/>
</dbReference>
<dbReference type="EMBL" id="CP118627">
    <property type="protein sequence ID" value="WEA14550.1"/>
    <property type="molecule type" value="Genomic_DNA"/>
</dbReference>
<dbReference type="InterPro" id="IPR009732">
    <property type="entry name" value="DUF1304"/>
</dbReference>
<protein>
    <submittedName>
        <fullName evidence="2">DUF1304 domain-containing protein</fullName>
    </submittedName>
</protein>
<evidence type="ECO:0000313" key="2">
    <source>
        <dbReference type="EMBL" id="WEA14550.1"/>
    </source>
</evidence>
<proteinExistence type="predicted"/>
<accession>A0AAX3NDU4</accession>
<evidence type="ECO:0000313" key="3">
    <source>
        <dbReference type="Proteomes" id="UP001217324"/>
    </source>
</evidence>
<dbReference type="RefSeq" id="WP_165705410.1">
    <property type="nucleotide sequence ID" value="NZ_CP099987.1"/>
</dbReference>
<sequence>MSVITTLLGVLVALEFFYITYLETVKTTSDATARVFKLSREDLQNKNIQVLFKNQGVYNGLIGIGILYALFVSSARIELLSVFLVYIILVALYGSLTSDRFIIFKQGGLAILTLLSILFYK</sequence>
<dbReference type="Pfam" id="PF06993">
    <property type="entry name" value="DUF1304"/>
    <property type="match status" value="1"/>
</dbReference>
<keyword evidence="1" id="KW-0812">Transmembrane</keyword>
<feature type="transmembrane region" description="Helical" evidence="1">
    <location>
        <begin position="56"/>
        <end position="72"/>
    </location>
</feature>
<dbReference type="Proteomes" id="UP001217324">
    <property type="component" value="Chromosome"/>
</dbReference>